<proteinExistence type="predicted"/>
<evidence type="ECO:0000313" key="8">
    <source>
        <dbReference type="EMBL" id="MXP09093.1"/>
    </source>
</evidence>
<organism evidence="8 9">
    <name type="scientific">Alteriqipengyuania halimionae</name>
    <dbReference type="NCBI Taxonomy" id="1926630"/>
    <lineage>
        <taxon>Bacteria</taxon>
        <taxon>Pseudomonadati</taxon>
        <taxon>Pseudomonadota</taxon>
        <taxon>Alphaproteobacteria</taxon>
        <taxon>Sphingomonadales</taxon>
        <taxon>Erythrobacteraceae</taxon>
        <taxon>Alteriqipengyuania</taxon>
    </lineage>
</organism>
<keyword evidence="3" id="KW-0847">Vitamin C</keyword>
<dbReference type="InterPro" id="IPR045054">
    <property type="entry name" value="P4HA-like"/>
</dbReference>
<dbReference type="GO" id="GO:0004656">
    <property type="term" value="F:procollagen-proline 4-dioxygenase activity"/>
    <property type="evidence" value="ECO:0007669"/>
    <property type="project" value="TreeGrafter"/>
</dbReference>
<dbReference type="PANTHER" id="PTHR10869">
    <property type="entry name" value="PROLYL 4-HYDROXYLASE ALPHA SUBUNIT"/>
    <property type="match status" value="1"/>
</dbReference>
<dbReference type="PANTHER" id="PTHR10869:SF246">
    <property type="entry name" value="TRANSMEMBRANE PROLYL 4-HYDROXYLASE"/>
    <property type="match status" value="1"/>
</dbReference>
<evidence type="ECO:0000256" key="4">
    <source>
        <dbReference type="ARBA" id="ARBA00022964"/>
    </source>
</evidence>
<dbReference type="AlphaFoldDB" id="A0A6I4U2D4"/>
<keyword evidence="6" id="KW-0408">Iron</keyword>
<protein>
    <submittedName>
        <fullName evidence="8">2OG-Fe(II) oxygenase</fullName>
    </submittedName>
</protein>
<evidence type="ECO:0000256" key="2">
    <source>
        <dbReference type="ARBA" id="ARBA00022723"/>
    </source>
</evidence>
<dbReference type="OrthoDB" id="269774at2"/>
<dbReference type="RefSeq" id="WP_160615662.1">
    <property type="nucleotide sequence ID" value="NZ_WTYR01000001.1"/>
</dbReference>
<gene>
    <name evidence="8" type="ORF">GRI68_02725</name>
</gene>
<sequence length="233" mass="26048">MDNTAPSTVARPRIGKHEDRSALRKLGAAVRTRLQANPRVQTLVDEGAELYAVGEFLSPAECDRFIGLVDEVARPSSVFDLDYDAQYRTSYSGDVSFADPFVRSISRRIDDLLGIEPTYGEHLQGQRYLPGQQFKEHCDWFWTNASYWKGEKATGGQRSWTAMIYLNDVEAGGATNFVHLGLSVPPQRGALLIWNNALPDGTVNYDTMHAGTPVEAGVKYVVTKWYRTRKWGG</sequence>
<comment type="caution">
    <text evidence="8">The sequence shown here is derived from an EMBL/GenBank/DDBJ whole genome shotgun (WGS) entry which is preliminary data.</text>
</comment>
<keyword evidence="9" id="KW-1185">Reference proteome</keyword>
<dbReference type="InterPro" id="IPR044862">
    <property type="entry name" value="Pro_4_hyd_alph_FE2OG_OXY"/>
</dbReference>
<dbReference type="PROSITE" id="PS51471">
    <property type="entry name" value="FE2OG_OXY"/>
    <property type="match status" value="1"/>
</dbReference>
<dbReference type="EMBL" id="WTYR01000001">
    <property type="protein sequence ID" value="MXP09093.1"/>
    <property type="molecule type" value="Genomic_DNA"/>
</dbReference>
<dbReference type="GO" id="GO:0005506">
    <property type="term" value="F:iron ion binding"/>
    <property type="evidence" value="ECO:0007669"/>
    <property type="project" value="InterPro"/>
</dbReference>
<evidence type="ECO:0000256" key="5">
    <source>
        <dbReference type="ARBA" id="ARBA00023002"/>
    </source>
</evidence>
<dbReference type="Proteomes" id="UP000429229">
    <property type="component" value="Unassembled WGS sequence"/>
</dbReference>
<evidence type="ECO:0000256" key="1">
    <source>
        <dbReference type="ARBA" id="ARBA00001961"/>
    </source>
</evidence>
<keyword evidence="5" id="KW-0560">Oxidoreductase</keyword>
<dbReference type="Gene3D" id="2.60.120.620">
    <property type="entry name" value="q2cbj1_9rhob like domain"/>
    <property type="match status" value="1"/>
</dbReference>
<reference evidence="8 9" key="1">
    <citation type="submission" date="2019-12" db="EMBL/GenBank/DDBJ databases">
        <title>Genomic-based taxomic classification of the family Erythrobacteraceae.</title>
        <authorList>
            <person name="Xu L."/>
        </authorList>
    </citation>
    <scope>NUCLEOTIDE SEQUENCE [LARGE SCALE GENOMIC DNA]</scope>
    <source>
        <strain evidence="8 9">LMG 29519</strain>
    </source>
</reference>
<evidence type="ECO:0000256" key="6">
    <source>
        <dbReference type="ARBA" id="ARBA00023004"/>
    </source>
</evidence>
<accession>A0A6I4U2D4</accession>
<dbReference type="InterPro" id="IPR006620">
    <property type="entry name" value="Pro_4_hyd_alph"/>
</dbReference>
<comment type="cofactor">
    <cofactor evidence="1">
        <name>L-ascorbate</name>
        <dbReference type="ChEBI" id="CHEBI:38290"/>
    </cofactor>
</comment>
<dbReference type="Pfam" id="PF13640">
    <property type="entry name" value="2OG-FeII_Oxy_3"/>
    <property type="match status" value="1"/>
</dbReference>
<evidence type="ECO:0000259" key="7">
    <source>
        <dbReference type="PROSITE" id="PS51471"/>
    </source>
</evidence>
<keyword evidence="4" id="KW-0223">Dioxygenase</keyword>
<dbReference type="GO" id="GO:0031418">
    <property type="term" value="F:L-ascorbic acid binding"/>
    <property type="evidence" value="ECO:0007669"/>
    <property type="project" value="UniProtKB-KW"/>
</dbReference>
<keyword evidence="2" id="KW-0479">Metal-binding</keyword>
<evidence type="ECO:0000256" key="3">
    <source>
        <dbReference type="ARBA" id="ARBA00022896"/>
    </source>
</evidence>
<dbReference type="SMART" id="SM00702">
    <property type="entry name" value="P4Hc"/>
    <property type="match status" value="1"/>
</dbReference>
<dbReference type="InterPro" id="IPR005123">
    <property type="entry name" value="Oxoglu/Fe-dep_dioxygenase_dom"/>
</dbReference>
<evidence type="ECO:0000313" key="9">
    <source>
        <dbReference type="Proteomes" id="UP000429229"/>
    </source>
</evidence>
<feature type="domain" description="Fe2OG dioxygenase" evidence="7">
    <location>
        <begin position="119"/>
        <end position="228"/>
    </location>
</feature>
<name>A0A6I4U2D4_9SPHN</name>